<keyword evidence="3" id="KW-0378">Hydrolase</keyword>
<dbReference type="PRINTS" id="PR00719">
    <property type="entry name" value="LMWPTPASE"/>
</dbReference>
<evidence type="ECO:0000256" key="3">
    <source>
        <dbReference type="ARBA" id="ARBA00022801"/>
    </source>
</evidence>
<feature type="active site" description="Proton donor" evidence="5">
    <location>
        <position position="123"/>
    </location>
</feature>
<feature type="active site" evidence="5">
    <location>
        <position position="15"/>
    </location>
</feature>
<dbReference type="CDD" id="cd16343">
    <property type="entry name" value="LMWPTP"/>
    <property type="match status" value="1"/>
</dbReference>
<dbReference type="InterPro" id="IPR050438">
    <property type="entry name" value="LMW_PTPase"/>
</dbReference>
<dbReference type="AlphaFoldDB" id="A0A1I5WIN8"/>
<evidence type="ECO:0000256" key="5">
    <source>
        <dbReference type="PIRSR" id="PIRSR617867-1"/>
    </source>
</evidence>
<dbReference type="EC" id="3.1.3.48" evidence="2"/>
<proteinExistence type="inferred from homology"/>
<evidence type="ECO:0000313" key="7">
    <source>
        <dbReference type="EMBL" id="SFQ19565.1"/>
    </source>
</evidence>
<name>A0A1I5WIN8_9RHOB</name>
<evidence type="ECO:0000256" key="2">
    <source>
        <dbReference type="ARBA" id="ARBA00013064"/>
    </source>
</evidence>
<dbReference type="SUPFAM" id="SSF52788">
    <property type="entry name" value="Phosphotyrosine protein phosphatases I"/>
    <property type="match status" value="1"/>
</dbReference>
<evidence type="ECO:0000256" key="1">
    <source>
        <dbReference type="ARBA" id="ARBA00011063"/>
    </source>
</evidence>
<dbReference type="InterPro" id="IPR036196">
    <property type="entry name" value="Ptyr_pPase_sf"/>
</dbReference>
<evidence type="ECO:0000313" key="8">
    <source>
        <dbReference type="Proteomes" id="UP000243106"/>
    </source>
</evidence>
<sequence length="155" mass="16834">MPTSILFVCLGNICRSPSAEGVVRQKAAERGLDLTLDSAGTGDWHIGDPPYGPMQEAAQARGYDLSGLRARQANAADFERFDIVIAMDPQNSADLEAMRPEGGAEMLLFTDLLEEPGTDAVPDPYHTRDFDGALDLVERCAEALLNRLERAEIKA</sequence>
<keyword evidence="8" id="KW-1185">Reference proteome</keyword>
<reference evidence="8" key="1">
    <citation type="submission" date="2016-10" db="EMBL/GenBank/DDBJ databases">
        <authorList>
            <person name="Varghese N."/>
            <person name="Submissions S."/>
        </authorList>
    </citation>
    <scope>NUCLEOTIDE SEQUENCE [LARGE SCALE GENOMIC DNA]</scope>
    <source>
        <strain evidence="8">JCM 10271</strain>
    </source>
</reference>
<feature type="domain" description="Phosphotyrosine protein phosphatase I" evidence="6">
    <location>
        <begin position="3"/>
        <end position="147"/>
    </location>
</feature>
<dbReference type="RefSeq" id="WP_093009636.1">
    <property type="nucleotide sequence ID" value="NZ_FOXV01000002.1"/>
</dbReference>
<dbReference type="PANTHER" id="PTHR11717:SF7">
    <property type="entry name" value="LOW MOLECULAR WEIGHT PHOSPHOTYROSINE PROTEIN PHOSPHATASE"/>
    <property type="match status" value="1"/>
</dbReference>
<dbReference type="EMBL" id="FOXV01000002">
    <property type="protein sequence ID" value="SFQ19565.1"/>
    <property type="molecule type" value="Genomic_DNA"/>
</dbReference>
<dbReference type="InterPro" id="IPR017867">
    <property type="entry name" value="Tyr_phospatase_low_mol_wt"/>
</dbReference>
<dbReference type="PANTHER" id="PTHR11717">
    <property type="entry name" value="LOW MOLECULAR WEIGHT PROTEIN TYROSINE PHOSPHATASE"/>
    <property type="match status" value="1"/>
</dbReference>
<dbReference type="SMART" id="SM00226">
    <property type="entry name" value="LMWPc"/>
    <property type="match status" value="1"/>
</dbReference>
<protein>
    <recommendedName>
        <fullName evidence="2">protein-tyrosine-phosphatase</fullName>
        <ecNumber evidence="2">3.1.3.48</ecNumber>
    </recommendedName>
</protein>
<dbReference type="STRING" id="93684.SAMN05421853_102379"/>
<organism evidence="7 8">
    <name type="scientific">Roseivivax halotolerans</name>
    <dbReference type="NCBI Taxonomy" id="93684"/>
    <lineage>
        <taxon>Bacteria</taxon>
        <taxon>Pseudomonadati</taxon>
        <taxon>Pseudomonadota</taxon>
        <taxon>Alphaproteobacteria</taxon>
        <taxon>Rhodobacterales</taxon>
        <taxon>Roseobacteraceae</taxon>
        <taxon>Roseivivax</taxon>
    </lineage>
</organism>
<dbReference type="Pfam" id="PF01451">
    <property type="entry name" value="LMWPc"/>
    <property type="match status" value="1"/>
</dbReference>
<dbReference type="GO" id="GO:0004725">
    <property type="term" value="F:protein tyrosine phosphatase activity"/>
    <property type="evidence" value="ECO:0007669"/>
    <property type="project" value="UniProtKB-EC"/>
</dbReference>
<evidence type="ECO:0000256" key="4">
    <source>
        <dbReference type="ARBA" id="ARBA00022912"/>
    </source>
</evidence>
<comment type="similarity">
    <text evidence="1">Belongs to the low molecular weight phosphotyrosine protein phosphatase family.</text>
</comment>
<keyword evidence="4" id="KW-0904">Protein phosphatase</keyword>
<evidence type="ECO:0000259" key="6">
    <source>
        <dbReference type="SMART" id="SM00226"/>
    </source>
</evidence>
<gene>
    <name evidence="7" type="ORF">SAMN05421853_102379</name>
</gene>
<feature type="active site" description="Nucleophile" evidence="5">
    <location>
        <position position="9"/>
    </location>
</feature>
<dbReference type="Gene3D" id="3.40.50.2300">
    <property type="match status" value="1"/>
</dbReference>
<accession>A0A1I5WIN8</accession>
<dbReference type="InterPro" id="IPR023485">
    <property type="entry name" value="Ptyr_pPase"/>
</dbReference>
<dbReference type="Proteomes" id="UP000243106">
    <property type="component" value="Unassembled WGS sequence"/>
</dbReference>